<dbReference type="GO" id="GO:0047837">
    <property type="term" value="F:D-xylose 1-dehydrogenase (NADP+) activity"/>
    <property type="evidence" value="ECO:0007669"/>
    <property type="project" value="UniProtKB-EC"/>
</dbReference>
<dbReference type="EMBL" id="MAVT02000162">
    <property type="protein sequence ID" value="POS78754.1"/>
    <property type="molecule type" value="Genomic_DNA"/>
</dbReference>
<dbReference type="InterPro" id="IPR050984">
    <property type="entry name" value="Gfo/Idh/MocA_domain"/>
</dbReference>
<dbReference type="SUPFAM" id="SSF51735">
    <property type="entry name" value="NAD(P)-binding Rossmann-fold domains"/>
    <property type="match status" value="1"/>
</dbReference>
<evidence type="ECO:0000259" key="7">
    <source>
        <dbReference type="Pfam" id="PF22725"/>
    </source>
</evidence>
<dbReference type="Gene3D" id="3.40.50.720">
    <property type="entry name" value="NAD(P)-binding Rossmann-like Domain"/>
    <property type="match status" value="1"/>
</dbReference>
<dbReference type="OrthoDB" id="6417021at2759"/>
<comment type="similarity">
    <text evidence="1">Belongs to the Gfo/Idh/MocA family.</text>
</comment>
<dbReference type="InParanoid" id="A0A2P5I8C9"/>
<organism evidence="8 9">
    <name type="scientific">Diaporthe helianthi</name>
    <dbReference type="NCBI Taxonomy" id="158607"/>
    <lineage>
        <taxon>Eukaryota</taxon>
        <taxon>Fungi</taxon>
        <taxon>Dikarya</taxon>
        <taxon>Ascomycota</taxon>
        <taxon>Pezizomycotina</taxon>
        <taxon>Sordariomycetes</taxon>
        <taxon>Sordariomycetidae</taxon>
        <taxon>Diaporthales</taxon>
        <taxon>Diaporthaceae</taxon>
        <taxon>Diaporthe</taxon>
    </lineage>
</organism>
<comment type="caution">
    <text evidence="8">The sequence shown here is derived from an EMBL/GenBank/DDBJ whole genome shotgun (WGS) entry which is preliminary data.</text>
</comment>
<evidence type="ECO:0000259" key="6">
    <source>
        <dbReference type="Pfam" id="PF01408"/>
    </source>
</evidence>
<evidence type="ECO:0000313" key="9">
    <source>
        <dbReference type="Proteomes" id="UP000094444"/>
    </source>
</evidence>
<dbReference type="Pfam" id="PF22725">
    <property type="entry name" value="GFO_IDH_MocA_C3"/>
    <property type="match status" value="1"/>
</dbReference>
<reference evidence="8" key="1">
    <citation type="submission" date="2017-09" db="EMBL/GenBank/DDBJ databases">
        <title>Polyketide synthases of a Diaporthe helianthi virulent isolate.</title>
        <authorList>
            <person name="Baroncelli R."/>
        </authorList>
    </citation>
    <scope>NUCLEOTIDE SEQUENCE [LARGE SCALE GENOMIC DNA]</scope>
    <source>
        <strain evidence="8">7/96</strain>
    </source>
</reference>
<dbReference type="PANTHER" id="PTHR22604:SF105">
    <property type="entry name" value="TRANS-1,2-DIHYDROBENZENE-1,2-DIOL DEHYDROGENASE"/>
    <property type="match status" value="1"/>
</dbReference>
<dbReference type="GO" id="GO:0000166">
    <property type="term" value="F:nucleotide binding"/>
    <property type="evidence" value="ECO:0007669"/>
    <property type="project" value="InterPro"/>
</dbReference>
<gene>
    <name evidence="8" type="ORF">DHEL01_v202848</name>
</gene>
<feature type="domain" description="GFO/IDH/MocA-like oxidoreductase" evidence="7">
    <location>
        <begin position="179"/>
        <end position="263"/>
    </location>
</feature>
<comment type="catalytic activity">
    <reaction evidence="5">
        <text>D-xylose + NADP(+) = D-xylono-1,5-lactone + NADPH + H(+)</text>
        <dbReference type="Rhea" id="RHEA:22000"/>
        <dbReference type="ChEBI" id="CHEBI:15378"/>
        <dbReference type="ChEBI" id="CHEBI:15867"/>
        <dbReference type="ChEBI" id="CHEBI:53455"/>
        <dbReference type="ChEBI" id="CHEBI:57783"/>
        <dbReference type="ChEBI" id="CHEBI:58349"/>
        <dbReference type="EC" id="1.1.1.179"/>
    </reaction>
</comment>
<dbReference type="Gene3D" id="3.30.360.10">
    <property type="entry name" value="Dihydrodipicolinate Reductase, domain 2"/>
    <property type="match status" value="1"/>
</dbReference>
<evidence type="ECO:0000256" key="1">
    <source>
        <dbReference type="ARBA" id="ARBA00010928"/>
    </source>
</evidence>
<evidence type="ECO:0000256" key="5">
    <source>
        <dbReference type="ARBA" id="ARBA00049233"/>
    </source>
</evidence>
<evidence type="ECO:0000256" key="4">
    <source>
        <dbReference type="ARBA" id="ARBA00042988"/>
    </source>
</evidence>
<dbReference type="SUPFAM" id="SSF55347">
    <property type="entry name" value="Glyceraldehyde-3-phosphate dehydrogenase-like, C-terminal domain"/>
    <property type="match status" value="1"/>
</dbReference>
<dbReference type="STRING" id="158607.A0A2P5I8C9"/>
<dbReference type="Proteomes" id="UP000094444">
    <property type="component" value="Unassembled WGS sequence"/>
</dbReference>
<dbReference type="AlphaFoldDB" id="A0A2P5I8C9"/>
<dbReference type="PANTHER" id="PTHR22604">
    <property type="entry name" value="OXIDOREDUCTASES"/>
    <property type="match status" value="1"/>
</dbReference>
<dbReference type="InterPro" id="IPR055170">
    <property type="entry name" value="GFO_IDH_MocA-like_dom"/>
</dbReference>
<dbReference type="Pfam" id="PF01408">
    <property type="entry name" value="GFO_IDH_MocA"/>
    <property type="match status" value="1"/>
</dbReference>
<sequence length="420" mass="46966">MATLVGALRRNWTMFRQPLAPKKDDALKFGILGAANIADMGFITPSKSHPEVIVYAVAARDRKRAVAYAKRHGIPEVRDSYQAILDDPAIDAVYIPTPNGLHFEWALKALAAGKHVLLEKPSTSNAHEAEMLFRSPLLTTQQHGDGRPPPVLMEAFHSFFVPSWRLFLSVIDRPSLAHVHARAVVPSFIAKDDDIRFDYSLAGGSAMDVGTYTVAAVRTTLGVEPDECVLADLTPMPPPRDKCDGMFHAQFRFPGDVIGEVEGGLRGSNFNFSWSTLTVQHRAVPAAETARAGDPEDGTEVKRTRKVVFVNFMFAPVYHRIDIEDEFVVTKKDSGDEVRRYVKKETKKAYSFREMGVDEPGEVYWPTYRYELEEFVNKVRGRPGNGTFFTHENSMAQMRALDMIYEKSGLGLRPASEYIP</sequence>
<evidence type="ECO:0000256" key="3">
    <source>
        <dbReference type="ARBA" id="ARBA00038984"/>
    </source>
</evidence>
<dbReference type="EC" id="1.1.1.179" evidence="3"/>
<keyword evidence="9" id="KW-1185">Reference proteome</keyword>
<protein>
    <recommendedName>
        <fullName evidence="3">D-xylose 1-dehydrogenase (NADP(+), D-xylono-1,5-lactone-forming)</fullName>
        <ecNumber evidence="3">1.1.1.179</ecNumber>
    </recommendedName>
    <alternativeName>
        <fullName evidence="4">D-xylose-NADP dehydrogenase</fullName>
    </alternativeName>
</protein>
<feature type="domain" description="Gfo/Idh/MocA-like oxidoreductase N-terminal" evidence="6">
    <location>
        <begin position="27"/>
        <end position="133"/>
    </location>
</feature>
<dbReference type="InterPro" id="IPR036291">
    <property type="entry name" value="NAD(P)-bd_dom_sf"/>
</dbReference>
<evidence type="ECO:0000313" key="8">
    <source>
        <dbReference type="EMBL" id="POS78754.1"/>
    </source>
</evidence>
<evidence type="ECO:0000256" key="2">
    <source>
        <dbReference type="ARBA" id="ARBA00023002"/>
    </source>
</evidence>
<name>A0A2P5I8C9_DIAHE</name>
<accession>A0A2P5I8C9</accession>
<keyword evidence="2" id="KW-0560">Oxidoreductase</keyword>
<dbReference type="InterPro" id="IPR000683">
    <property type="entry name" value="Gfo/Idh/MocA-like_OxRdtase_N"/>
</dbReference>
<proteinExistence type="inferred from homology"/>